<dbReference type="InterPro" id="IPR050389">
    <property type="entry name" value="LysR-type_TF"/>
</dbReference>
<keyword evidence="4" id="KW-0804">Transcription</keyword>
<dbReference type="OrthoDB" id="6402859at2"/>
<dbReference type="PANTHER" id="PTHR30118">
    <property type="entry name" value="HTH-TYPE TRANSCRIPTIONAL REGULATOR LEUO-RELATED"/>
    <property type="match status" value="1"/>
</dbReference>
<dbReference type="AlphaFoldDB" id="A0A227A996"/>
<dbReference type="STRING" id="670.ACZ92_06890"/>
<evidence type="ECO:0000256" key="4">
    <source>
        <dbReference type="ARBA" id="ARBA00023163"/>
    </source>
</evidence>
<keyword evidence="3" id="KW-0238">DNA-binding</keyword>
<organism evidence="5 6">
    <name type="scientific">Vibrio parahaemolyticus</name>
    <dbReference type="NCBI Taxonomy" id="670"/>
    <lineage>
        <taxon>Bacteria</taxon>
        <taxon>Pseudomonadati</taxon>
        <taxon>Pseudomonadota</taxon>
        <taxon>Gammaproteobacteria</taxon>
        <taxon>Vibrionales</taxon>
        <taxon>Vibrionaceae</taxon>
        <taxon>Vibrio</taxon>
    </lineage>
</organism>
<evidence type="ECO:0000256" key="3">
    <source>
        <dbReference type="ARBA" id="ARBA00023125"/>
    </source>
</evidence>
<evidence type="ECO:0000313" key="6">
    <source>
        <dbReference type="Proteomes" id="UP000214596"/>
    </source>
</evidence>
<dbReference type="Proteomes" id="UP000214596">
    <property type="component" value="Unassembled WGS sequence"/>
</dbReference>
<dbReference type="InterPro" id="IPR000847">
    <property type="entry name" value="LysR_HTH_N"/>
</dbReference>
<dbReference type="Pfam" id="PF00126">
    <property type="entry name" value="HTH_1"/>
    <property type="match status" value="1"/>
</dbReference>
<comment type="caution">
    <text evidence="5">The sequence shown here is derived from an EMBL/GenBank/DDBJ whole genome shotgun (WGS) entry which is preliminary data.</text>
</comment>
<dbReference type="OMA" id="IVCLIKH"/>
<dbReference type="EMBL" id="NIXT01000353">
    <property type="protein sequence ID" value="OXE33281.1"/>
    <property type="molecule type" value="Genomic_DNA"/>
</dbReference>
<dbReference type="InterPro" id="IPR036390">
    <property type="entry name" value="WH_DNA-bd_sf"/>
</dbReference>
<sequence length="329" mass="37503">MINLTKQKEWSFILEQPANNGCSNYFLTLHLVSRVNKDLDLNLLKILVLLDKHRQLKPVAKAMGKSEASISKYLARLRLQLNDELFIRHPHHMEPTDYLKRQLPKIADALEKLETCLISGEFEPENYEKDITVCLPQTAQYSFGHLLAMDLMELFPKAHISVATITEYTVEEIILGKVDAQLHYFNDDLPKSVHQKFIGYAPAVVVVPEELGITTLEEAAQLPFIMLEIIGWKEKEQLAKRAMESHGMVINRIAALDNVSSVLKLIKKKSAATVLLEYQAPIEGYNFIRVPESYYPNGWPKIVVQMKQSHRHDAMHQLLTGAIAKYMSA</sequence>
<dbReference type="PROSITE" id="PS50931">
    <property type="entry name" value="HTH_LYSR"/>
    <property type="match status" value="1"/>
</dbReference>
<gene>
    <name evidence="5" type="ORF">CA163_08345</name>
</gene>
<dbReference type="SUPFAM" id="SSF46785">
    <property type="entry name" value="Winged helix' DNA-binding domain"/>
    <property type="match status" value="1"/>
</dbReference>
<dbReference type="GO" id="GO:0003677">
    <property type="term" value="F:DNA binding"/>
    <property type="evidence" value="ECO:0007669"/>
    <property type="project" value="UniProtKB-KW"/>
</dbReference>
<dbReference type="InterPro" id="IPR036388">
    <property type="entry name" value="WH-like_DNA-bd_sf"/>
</dbReference>
<evidence type="ECO:0000313" key="5">
    <source>
        <dbReference type="EMBL" id="OXE33281.1"/>
    </source>
</evidence>
<reference evidence="5 6" key="1">
    <citation type="journal article" date="2017" name="Appl. Environ. Microbiol.">
        <title>Parallel evolution of two clades of a major Atlantic endemic Vibrio parahaemolyticus pathogen lineage by independent acquisition of related pathogenicity islands.</title>
        <authorList>
            <person name="Xu F."/>
            <person name="Gonzalez-Escalona N."/>
            <person name="Drees K.P."/>
            <person name="Sebra R.P."/>
            <person name="Cooper V.S."/>
            <person name="Jones S.H."/>
            <person name="Whistler C.A."/>
        </authorList>
    </citation>
    <scope>NUCLEOTIDE SEQUENCE [LARGE SCALE GENOMIC DNA]</scope>
    <source>
        <strain evidence="5 6">MAVP-3</strain>
    </source>
</reference>
<accession>A0A227A996</accession>
<keyword evidence="2" id="KW-0805">Transcription regulation</keyword>
<dbReference type="PANTHER" id="PTHR30118:SF7">
    <property type="entry name" value="TRANSCRIPTIONAL REGULATOR LYSR FAMILY"/>
    <property type="match status" value="1"/>
</dbReference>
<protein>
    <submittedName>
        <fullName evidence="5">LysR family transcriptional regulator</fullName>
    </submittedName>
</protein>
<dbReference type="GO" id="GO:0003700">
    <property type="term" value="F:DNA-binding transcription factor activity"/>
    <property type="evidence" value="ECO:0007669"/>
    <property type="project" value="InterPro"/>
</dbReference>
<evidence type="ECO:0000256" key="2">
    <source>
        <dbReference type="ARBA" id="ARBA00023015"/>
    </source>
</evidence>
<evidence type="ECO:0000256" key="1">
    <source>
        <dbReference type="ARBA" id="ARBA00009437"/>
    </source>
</evidence>
<dbReference type="Gene3D" id="3.40.190.10">
    <property type="entry name" value="Periplasmic binding protein-like II"/>
    <property type="match status" value="2"/>
</dbReference>
<dbReference type="Gene3D" id="1.10.10.10">
    <property type="entry name" value="Winged helix-like DNA-binding domain superfamily/Winged helix DNA-binding domain"/>
    <property type="match status" value="1"/>
</dbReference>
<proteinExistence type="inferred from homology"/>
<comment type="similarity">
    <text evidence="1">Belongs to the LysR transcriptional regulatory family.</text>
</comment>
<name>A0A227A996_VIBPH</name>
<dbReference type="SUPFAM" id="SSF53850">
    <property type="entry name" value="Periplasmic binding protein-like II"/>
    <property type="match status" value="1"/>
</dbReference>